<keyword evidence="1" id="KW-1185">Reference proteome</keyword>
<proteinExistence type="predicted"/>
<reference evidence="2" key="1">
    <citation type="submission" date="2022-11" db="UniProtKB">
        <authorList>
            <consortium name="WormBaseParasite"/>
        </authorList>
    </citation>
    <scope>IDENTIFICATION</scope>
</reference>
<sequence>MSLVVAISLATAAITIAAENVASLMCAAWCWIGAVAT</sequence>
<dbReference type="AlphaFoldDB" id="A0A915KXN9"/>
<evidence type="ECO:0000313" key="2">
    <source>
        <dbReference type="WBParaSite" id="nRc.2.0.1.t43239-RA"/>
    </source>
</evidence>
<protein>
    <submittedName>
        <fullName evidence="2">Uncharacterized protein</fullName>
    </submittedName>
</protein>
<dbReference type="Proteomes" id="UP000887565">
    <property type="component" value="Unplaced"/>
</dbReference>
<accession>A0A915KXN9</accession>
<name>A0A915KXN9_ROMCU</name>
<dbReference type="WBParaSite" id="nRc.2.0.1.t43239-RA">
    <property type="protein sequence ID" value="nRc.2.0.1.t43239-RA"/>
    <property type="gene ID" value="nRc.2.0.1.g43239"/>
</dbReference>
<organism evidence="1 2">
    <name type="scientific">Romanomermis culicivorax</name>
    <name type="common">Nematode worm</name>
    <dbReference type="NCBI Taxonomy" id="13658"/>
    <lineage>
        <taxon>Eukaryota</taxon>
        <taxon>Metazoa</taxon>
        <taxon>Ecdysozoa</taxon>
        <taxon>Nematoda</taxon>
        <taxon>Enoplea</taxon>
        <taxon>Dorylaimia</taxon>
        <taxon>Mermithida</taxon>
        <taxon>Mermithoidea</taxon>
        <taxon>Mermithidae</taxon>
        <taxon>Romanomermis</taxon>
    </lineage>
</organism>
<evidence type="ECO:0000313" key="1">
    <source>
        <dbReference type="Proteomes" id="UP000887565"/>
    </source>
</evidence>